<organism evidence="1 2">
    <name type="scientific">Acetobacter nitrogenifigens DSM 23921 = NBRC 105050</name>
    <dbReference type="NCBI Taxonomy" id="1120919"/>
    <lineage>
        <taxon>Bacteria</taxon>
        <taxon>Pseudomonadati</taxon>
        <taxon>Pseudomonadota</taxon>
        <taxon>Alphaproteobacteria</taxon>
        <taxon>Acetobacterales</taxon>
        <taxon>Acetobacteraceae</taxon>
        <taxon>Acetobacter</taxon>
    </lineage>
</organism>
<accession>A0A511XEV3</accession>
<reference evidence="1 2" key="1">
    <citation type="submission" date="2019-07" db="EMBL/GenBank/DDBJ databases">
        <title>Whole genome shotgun sequence of Acetobacter nitrogenifigens NBRC 105050.</title>
        <authorList>
            <person name="Hosoyama A."/>
            <person name="Uohara A."/>
            <person name="Ohji S."/>
            <person name="Ichikawa N."/>
        </authorList>
    </citation>
    <scope>NUCLEOTIDE SEQUENCE [LARGE SCALE GENOMIC DNA]</scope>
    <source>
        <strain evidence="1 2">NBRC 105050</strain>
    </source>
</reference>
<protein>
    <recommendedName>
        <fullName evidence="3">Enamine deaminase RidA</fullName>
    </recommendedName>
</protein>
<dbReference type="InterPro" id="IPR038743">
    <property type="entry name" value="YjgH-like"/>
</dbReference>
<dbReference type="STRING" id="1120919.GCA_000429165_03434"/>
<dbReference type="Proteomes" id="UP000321635">
    <property type="component" value="Unassembled WGS sequence"/>
</dbReference>
<dbReference type="InterPro" id="IPR006175">
    <property type="entry name" value="YjgF/YER057c/UK114"/>
</dbReference>
<dbReference type="PANTHER" id="PTHR11803:SF44">
    <property type="entry name" value="RUTC FAMILY PROTEIN YJGH"/>
    <property type="match status" value="1"/>
</dbReference>
<sequence length="176" mass="19165">MTGPLNRRFVMTLAGTVGGVASMAPARAHTPDVKNPSGMENKTVLRIPKDNPTFAASIGSYEKYGYSPAVRAGGLLFIAGQVGRRPDGRIADTVAEQAELALQRTAEILRLEELTMADLVEVVSYHVDLKNNIEPFMEIKKKYTAKPYPAWSIIGVDALASPDLKIEIRSIAALRR</sequence>
<dbReference type="EMBL" id="BJYF01000038">
    <property type="protein sequence ID" value="GEN61468.1"/>
    <property type="molecule type" value="Genomic_DNA"/>
</dbReference>
<keyword evidence="2" id="KW-1185">Reference proteome</keyword>
<dbReference type="CDD" id="cd02198">
    <property type="entry name" value="YjgH_like"/>
    <property type="match status" value="1"/>
</dbReference>
<gene>
    <name evidence="1" type="ORF">ANI02nite_33520</name>
</gene>
<dbReference type="Pfam" id="PF01042">
    <property type="entry name" value="Ribonuc_L-PSP"/>
    <property type="match status" value="1"/>
</dbReference>
<evidence type="ECO:0008006" key="3">
    <source>
        <dbReference type="Google" id="ProtNLM"/>
    </source>
</evidence>
<evidence type="ECO:0000313" key="1">
    <source>
        <dbReference type="EMBL" id="GEN61468.1"/>
    </source>
</evidence>
<dbReference type="Gene3D" id="3.30.1330.40">
    <property type="entry name" value="RutC-like"/>
    <property type="match status" value="1"/>
</dbReference>
<dbReference type="SUPFAM" id="SSF55298">
    <property type="entry name" value="YjgF-like"/>
    <property type="match status" value="1"/>
</dbReference>
<dbReference type="PROSITE" id="PS51318">
    <property type="entry name" value="TAT"/>
    <property type="match status" value="1"/>
</dbReference>
<comment type="caution">
    <text evidence="1">The sequence shown here is derived from an EMBL/GenBank/DDBJ whole genome shotgun (WGS) entry which is preliminary data.</text>
</comment>
<evidence type="ECO:0000313" key="2">
    <source>
        <dbReference type="Proteomes" id="UP000321635"/>
    </source>
</evidence>
<dbReference type="AlphaFoldDB" id="A0A511XEV3"/>
<dbReference type="GO" id="GO:0019239">
    <property type="term" value="F:deaminase activity"/>
    <property type="evidence" value="ECO:0007669"/>
    <property type="project" value="TreeGrafter"/>
</dbReference>
<proteinExistence type="predicted"/>
<name>A0A511XEV3_9PROT</name>
<dbReference type="PANTHER" id="PTHR11803">
    <property type="entry name" value="2-IMINOBUTANOATE/2-IMINOPROPANOATE DEAMINASE RIDA"/>
    <property type="match status" value="1"/>
</dbReference>
<dbReference type="GO" id="GO:0005829">
    <property type="term" value="C:cytosol"/>
    <property type="evidence" value="ECO:0007669"/>
    <property type="project" value="TreeGrafter"/>
</dbReference>
<dbReference type="InterPro" id="IPR006311">
    <property type="entry name" value="TAT_signal"/>
</dbReference>
<dbReference type="InterPro" id="IPR035959">
    <property type="entry name" value="RutC-like_sf"/>
</dbReference>